<protein>
    <submittedName>
        <fullName evidence="3">Diacylglycerol kinase, catalytic region</fullName>
    </submittedName>
</protein>
<dbReference type="GO" id="GO:0046512">
    <property type="term" value="P:sphingosine biosynthetic process"/>
    <property type="evidence" value="ECO:0007669"/>
    <property type="project" value="TreeGrafter"/>
</dbReference>
<dbReference type="PANTHER" id="PTHR12358:SF108">
    <property type="entry name" value="DAGKC DOMAIN-CONTAINING PROTEIN"/>
    <property type="match status" value="1"/>
</dbReference>
<evidence type="ECO:0000259" key="2">
    <source>
        <dbReference type="PROSITE" id="PS50146"/>
    </source>
</evidence>
<evidence type="ECO:0000313" key="3">
    <source>
        <dbReference type="EMBL" id="TQV96159.1"/>
    </source>
</evidence>
<dbReference type="STRING" id="43265.A0A545V364"/>
<dbReference type="SUPFAM" id="SSF111331">
    <property type="entry name" value="NAD kinase/diacylglycerol kinase-like"/>
    <property type="match status" value="1"/>
</dbReference>
<dbReference type="AlphaFoldDB" id="A0A545V364"/>
<dbReference type="OrthoDB" id="3853857at2759"/>
<sequence>MSDSSPDLLHAEVLTFDDDAGTVTASSLTADVPASPPLKVDQLVAVLQASPSAESVLIGLIEHTGAAAEDGAPPYRLVAIQTCADMPSQLALVPRVAQLPMHLAHGTVDYVLSTKAGAGRAVPFWETVLHPLLGFAAQALTQATEPNRVVVTESDDSVREYARGGQHAADGQPRTTVLLSGDGGVVDLLNSSAPPPPPAEGEGEAAAPPPTIVLIPLGTGNALFNSLHKPLFTGPSELVLALRTLLRGVAAPLPTFKASFPPGSRTVKYMSRDHPTSGAGTPGEVAAAEAQLCRQETDVGALYGSIVASYGFHASIVYESDTPAYRAHGAARFGMVAQELLKTSHHYAAHVAVRRPGRDGRGLEPIPRGAHAYVLGTLVSNLERTFTISPASRPLDGQLRLVHFAPLGPERTMEAMMKAYDGGKHVESRWDDGQRVYYDDIDELTIRIEDDEERWRKVCIDGTIVDIPKGGTVHVQREEKSRFNIAVDSHVV</sequence>
<dbReference type="PROSITE" id="PS50146">
    <property type="entry name" value="DAGK"/>
    <property type="match status" value="1"/>
</dbReference>
<dbReference type="Proteomes" id="UP000315783">
    <property type="component" value="Unassembled WGS sequence"/>
</dbReference>
<dbReference type="Pfam" id="PF00781">
    <property type="entry name" value="DAGK_cat"/>
    <property type="match status" value="1"/>
</dbReference>
<dbReference type="Gene3D" id="3.40.50.10330">
    <property type="entry name" value="Probable inorganic polyphosphate/atp-NAD kinase, domain 1"/>
    <property type="match status" value="1"/>
</dbReference>
<accession>A0A545V364</accession>
<name>A0A545V364_9HYPO</name>
<dbReference type="InterPro" id="IPR017438">
    <property type="entry name" value="ATP-NAD_kinase_N"/>
</dbReference>
<feature type="domain" description="DAGKc" evidence="2">
    <location>
        <begin position="101"/>
        <end position="262"/>
    </location>
</feature>
<reference evidence="3 4" key="1">
    <citation type="journal article" date="2019" name="Appl. Microbiol. Biotechnol.">
        <title>Genome sequence of Isaria javanica and comparative genome analysis insights into family S53 peptidase evolution in fungal entomopathogens.</title>
        <authorList>
            <person name="Lin R."/>
            <person name="Zhang X."/>
            <person name="Xin B."/>
            <person name="Zou M."/>
            <person name="Gao Y."/>
            <person name="Qin F."/>
            <person name="Hu Q."/>
            <person name="Xie B."/>
            <person name="Cheng X."/>
        </authorList>
    </citation>
    <scope>NUCLEOTIDE SEQUENCE [LARGE SCALE GENOMIC DNA]</scope>
    <source>
        <strain evidence="3 4">IJ1G</strain>
    </source>
</reference>
<keyword evidence="4" id="KW-1185">Reference proteome</keyword>
<dbReference type="InterPro" id="IPR016064">
    <property type="entry name" value="NAD/diacylglycerol_kinase_sf"/>
</dbReference>
<feature type="region of interest" description="Disordered" evidence="1">
    <location>
        <begin position="189"/>
        <end position="210"/>
    </location>
</feature>
<dbReference type="Gene3D" id="2.60.200.40">
    <property type="match status" value="1"/>
</dbReference>
<dbReference type="InterPro" id="IPR050187">
    <property type="entry name" value="Lipid_Phosphate_FormReg"/>
</dbReference>
<comment type="caution">
    <text evidence="3">The sequence shown here is derived from an EMBL/GenBank/DDBJ whole genome shotgun (WGS) entry which is preliminary data.</text>
</comment>
<gene>
    <name evidence="3" type="ORF">IF1G_04742</name>
</gene>
<dbReference type="EMBL" id="SPUK01000006">
    <property type="protein sequence ID" value="TQV96159.1"/>
    <property type="molecule type" value="Genomic_DNA"/>
</dbReference>
<dbReference type="PANTHER" id="PTHR12358">
    <property type="entry name" value="SPHINGOSINE KINASE"/>
    <property type="match status" value="1"/>
</dbReference>
<evidence type="ECO:0000313" key="4">
    <source>
        <dbReference type="Proteomes" id="UP000315783"/>
    </source>
</evidence>
<evidence type="ECO:0000256" key="1">
    <source>
        <dbReference type="SAM" id="MobiDB-lite"/>
    </source>
</evidence>
<dbReference type="GO" id="GO:0001727">
    <property type="term" value="F:lipid kinase activity"/>
    <property type="evidence" value="ECO:0007669"/>
    <property type="project" value="TreeGrafter"/>
</dbReference>
<organism evidence="3 4">
    <name type="scientific">Cordyceps javanica</name>
    <dbReference type="NCBI Taxonomy" id="43265"/>
    <lineage>
        <taxon>Eukaryota</taxon>
        <taxon>Fungi</taxon>
        <taxon>Dikarya</taxon>
        <taxon>Ascomycota</taxon>
        <taxon>Pezizomycotina</taxon>
        <taxon>Sordariomycetes</taxon>
        <taxon>Hypocreomycetidae</taxon>
        <taxon>Hypocreales</taxon>
        <taxon>Cordycipitaceae</taxon>
        <taxon>Cordyceps</taxon>
    </lineage>
</organism>
<keyword evidence="3" id="KW-0418">Kinase</keyword>
<keyword evidence="3" id="KW-0808">Transferase</keyword>
<dbReference type="GO" id="GO:0005737">
    <property type="term" value="C:cytoplasm"/>
    <property type="evidence" value="ECO:0007669"/>
    <property type="project" value="TreeGrafter"/>
</dbReference>
<dbReference type="InterPro" id="IPR001206">
    <property type="entry name" value="Diacylglycerol_kinase_cat_dom"/>
</dbReference>
<dbReference type="GO" id="GO:0016020">
    <property type="term" value="C:membrane"/>
    <property type="evidence" value="ECO:0007669"/>
    <property type="project" value="TreeGrafter"/>
</dbReference>
<proteinExistence type="predicted"/>